<reference evidence="1" key="1">
    <citation type="submission" date="2025-05" db="UniProtKB">
        <authorList>
            <consortium name="Ensembl"/>
        </authorList>
    </citation>
    <scope>IDENTIFICATION</scope>
</reference>
<organism evidence="1 2">
    <name type="scientific">Apteryx owenii</name>
    <name type="common">Little spotted kiwi</name>
    <dbReference type="NCBI Taxonomy" id="8824"/>
    <lineage>
        <taxon>Eukaryota</taxon>
        <taxon>Metazoa</taxon>
        <taxon>Chordata</taxon>
        <taxon>Craniata</taxon>
        <taxon>Vertebrata</taxon>
        <taxon>Euteleostomi</taxon>
        <taxon>Archelosauria</taxon>
        <taxon>Archosauria</taxon>
        <taxon>Dinosauria</taxon>
        <taxon>Saurischia</taxon>
        <taxon>Theropoda</taxon>
        <taxon>Coelurosauria</taxon>
        <taxon>Aves</taxon>
        <taxon>Palaeognathae</taxon>
        <taxon>Apterygiformes</taxon>
        <taxon>Apterygidae</taxon>
        <taxon>Apteryx</taxon>
    </lineage>
</organism>
<evidence type="ECO:0000313" key="2">
    <source>
        <dbReference type="Proteomes" id="UP000694424"/>
    </source>
</evidence>
<dbReference type="AlphaFoldDB" id="A0A8B9QMI1"/>
<accession>A0A8B9QMI1</accession>
<evidence type="ECO:0000313" key="1">
    <source>
        <dbReference type="Ensembl" id="ENSAOWP00000028447.1"/>
    </source>
</evidence>
<dbReference type="Ensembl" id="ENSAOWT00000032232.1">
    <property type="protein sequence ID" value="ENSAOWP00000028448.1"/>
    <property type="gene ID" value="ENSAOWG00000019155.1"/>
</dbReference>
<sequence length="92" mass="10498">MTYYYQNQCDNACYSPCNYGTVYSYRSYDCGSPCGYRSYDCGSPCGYRSYGGLAGYRGLYSSGNCYGYGSRFCYPYSSRYVRRYSFGGCYPC</sequence>
<keyword evidence="2" id="KW-1185">Reference proteome</keyword>
<dbReference type="Proteomes" id="UP000694424">
    <property type="component" value="Unplaced"/>
</dbReference>
<protein>
    <submittedName>
        <fullName evidence="1">Uncharacterized protein</fullName>
    </submittedName>
</protein>
<name>A0A8B9QMI1_APTOW</name>
<proteinExistence type="predicted"/>
<dbReference type="Ensembl" id="ENSAOWT00000032231.1">
    <property type="protein sequence ID" value="ENSAOWP00000028447.1"/>
    <property type="gene ID" value="ENSAOWG00000019154.1"/>
</dbReference>